<protein>
    <submittedName>
        <fullName evidence="1">Uncharacterized protein</fullName>
    </submittedName>
</protein>
<dbReference type="Proteomes" id="UP000814033">
    <property type="component" value="Unassembled WGS sequence"/>
</dbReference>
<keyword evidence="2" id="KW-1185">Reference proteome</keyword>
<evidence type="ECO:0000313" key="1">
    <source>
        <dbReference type="EMBL" id="KAI0043329.1"/>
    </source>
</evidence>
<reference evidence="1" key="1">
    <citation type="submission" date="2021-02" db="EMBL/GenBank/DDBJ databases">
        <authorList>
            <consortium name="DOE Joint Genome Institute"/>
            <person name="Ahrendt S."/>
            <person name="Looney B.P."/>
            <person name="Miyauchi S."/>
            <person name="Morin E."/>
            <person name="Drula E."/>
            <person name="Courty P.E."/>
            <person name="Chicoki N."/>
            <person name="Fauchery L."/>
            <person name="Kohler A."/>
            <person name="Kuo A."/>
            <person name="Labutti K."/>
            <person name="Pangilinan J."/>
            <person name="Lipzen A."/>
            <person name="Riley R."/>
            <person name="Andreopoulos W."/>
            <person name="He G."/>
            <person name="Johnson J."/>
            <person name="Barry K.W."/>
            <person name="Grigoriev I.V."/>
            <person name="Nagy L."/>
            <person name="Hibbett D."/>
            <person name="Henrissat B."/>
            <person name="Matheny P.B."/>
            <person name="Labbe J."/>
            <person name="Martin F."/>
        </authorList>
    </citation>
    <scope>NUCLEOTIDE SEQUENCE</scope>
    <source>
        <strain evidence="1">FP105234-sp</strain>
    </source>
</reference>
<proteinExistence type="predicted"/>
<evidence type="ECO:0000313" key="2">
    <source>
        <dbReference type="Proteomes" id="UP000814033"/>
    </source>
</evidence>
<gene>
    <name evidence="1" type="ORF">FA95DRAFT_1563456</name>
</gene>
<accession>A0ACB8RGI3</accession>
<feature type="non-terminal residue" evidence="1">
    <location>
        <position position="1"/>
    </location>
</feature>
<organism evidence="1 2">
    <name type="scientific">Auriscalpium vulgare</name>
    <dbReference type="NCBI Taxonomy" id="40419"/>
    <lineage>
        <taxon>Eukaryota</taxon>
        <taxon>Fungi</taxon>
        <taxon>Dikarya</taxon>
        <taxon>Basidiomycota</taxon>
        <taxon>Agaricomycotina</taxon>
        <taxon>Agaricomycetes</taxon>
        <taxon>Russulales</taxon>
        <taxon>Auriscalpiaceae</taxon>
        <taxon>Auriscalpium</taxon>
    </lineage>
</organism>
<name>A0ACB8RGI3_9AGAM</name>
<reference evidence="1" key="2">
    <citation type="journal article" date="2022" name="New Phytol.">
        <title>Evolutionary transition to the ectomycorrhizal habit in the genomes of a hyperdiverse lineage of mushroom-forming fungi.</title>
        <authorList>
            <person name="Looney B."/>
            <person name="Miyauchi S."/>
            <person name="Morin E."/>
            <person name="Drula E."/>
            <person name="Courty P.E."/>
            <person name="Kohler A."/>
            <person name="Kuo A."/>
            <person name="LaButti K."/>
            <person name="Pangilinan J."/>
            <person name="Lipzen A."/>
            <person name="Riley R."/>
            <person name="Andreopoulos W."/>
            <person name="He G."/>
            <person name="Johnson J."/>
            <person name="Nolan M."/>
            <person name="Tritt A."/>
            <person name="Barry K.W."/>
            <person name="Grigoriev I.V."/>
            <person name="Nagy L.G."/>
            <person name="Hibbett D."/>
            <person name="Henrissat B."/>
            <person name="Matheny P.B."/>
            <person name="Labbe J."/>
            <person name="Martin F.M."/>
        </authorList>
    </citation>
    <scope>NUCLEOTIDE SEQUENCE</scope>
    <source>
        <strain evidence="1">FP105234-sp</strain>
    </source>
</reference>
<comment type="caution">
    <text evidence="1">The sequence shown here is derived from an EMBL/GenBank/DDBJ whole genome shotgun (WGS) entry which is preliminary data.</text>
</comment>
<dbReference type="EMBL" id="MU276023">
    <property type="protein sequence ID" value="KAI0043329.1"/>
    <property type="molecule type" value="Genomic_DNA"/>
</dbReference>
<sequence length="607" mass="66364">EPMGQRHQAFVIARVRPHGAASSELKYRCIAAYHHQWCYGTLPLRAVLRFVDLIKQDDNAMLVRAEIDEMHGKYGRWEDEPKMPEVPASVVAFLLATSLSIALEAEEVYVSGVSFENNLLDADMGTGDGDNEEGITIIDVTDPTAPRYCFNTIYGPPLSALQYVRGYYAVSDDALAGKVKLERAPQDTIELITAMKAIPMITSEMLHEAWPSDYEHTVTTDAAKAEREEPPVELPSMRAMTLRVAIAHTLDSEEGDTSGLEDWMWQPEMLTFARAALRERNPFPNTGVPLLKAIVARGLEADPSSIDLSGFVLSSAQIAQIVTGGASLRTVTLSNNAIVTVEAVRHVLTAAPNLERLVLLGCPAITDAALVALVEAEPALFYRIGALLHPAFLTAGDVNYANAFSLVLFDRQSIQTFSRPYFTPEGVVDALTVLLGALVRTHNLSMFTLMQSALVSHVAMSAAPLRTGQTWATRSTALIPLFSHRAMHGEGWCFLFRMDQFGRKPNSYGFVRFFAEGAEETAAEEQGDGECAKKIASEEGASPAVGEVLDMRAFLARMVAEGRPAAPEDKVVALEGHLAALAVNKCQLGLMTKEDLVEFRQQRFSSF</sequence>